<proteinExistence type="predicted"/>
<accession>A0ABU9G976</accession>
<gene>
    <name evidence="2" type="ORF">V6242_18010</name>
</gene>
<reference evidence="2 3" key="1">
    <citation type="submission" date="2024-02" db="EMBL/GenBank/DDBJ databases">
        <title>Bacteria isolated from the canopy kelp, Nereocystis luetkeana.</title>
        <authorList>
            <person name="Pfister C.A."/>
            <person name="Younker I.T."/>
            <person name="Light S.H."/>
        </authorList>
    </citation>
    <scope>NUCLEOTIDE SEQUENCE [LARGE SCALE GENOMIC DNA]</scope>
    <source>
        <strain evidence="2 3">TI.4.07</strain>
    </source>
</reference>
<dbReference type="EMBL" id="JBAKAR010000181">
    <property type="protein sequence ID" value="MEL0615037.1"/>
    <property type="molecule type" value="Genomic_DNA"/>
</dbReference>
<feature type="non-terminal residue" evidence="2">
    <location>
        <position position="75"/>
    </location>
</feature>
<protein>
    <submittedName>
        <fullName evidence="2">Uncharacterized protein</fullName>
    </submittedName>
</protein>
<name>A0ABU9G976_9GAMM</name>
<evidence type="ECO:0000313" key="3">
    <source>
        <dbReference type="Proteomes" id="UP001379949"/>
    </source>
</evidence>
<keyword evidence="3" id="KW-1185">Reference proteome</keyword>
<comment type="caution">
    <text evidence="2">The sequence shown here is derived from an EMBL/GenBank/DDBJ whole genome shotgun (WGS) entry which is preliminary data.</text>
</comment>
<evidence type="ECO:0000313" key="2">
    <source>
        <dbReference type="EMBL" id="MEL0615037.1"/>
    </source>
</evidence>
<sequence>KQVLSELAGTSVGGGFSKDPVLPNVKVLSESESLLKTIAGSDEVTSVMAKARVVQGDGDASSKRIQQVRISSPAQ</sequence>
<feature type="non-terminal residue" evidence="2">
    <location>
        <position position="1"/>
    </location>
</feature>
<feature type="region of interest" description="Disordered" evidence="1">
    <location>
        <begin position="55"/>
        <end position="75"/>
    </location>
</feature>
<organism evidence="2 3">
    <name type="scientific">Marinomonas arenicola</name>
    <dbReference type="NCBI Taxonomy" id="569601"/>
    <lineage>
        <taxon>Bacteria</taxon>
        <taxon>Pseudomonadati</taxon>
        <taxon>Pseudomonadota</taxon>
        <taxon>Gammaproteobacteria</taxon>
        <taxon>Oceanospirillales</taxon>
        <taxon>Oceanospirillaceae</taxon>
        <taxon>Marinomonas</taxon>
    </lineage>
</organism>
<evidence type="ECO:0000256" key="1">
    <source>
        <dbReference type="SAM" id="MobiDB-lite"/>
    </source>
</evidence>
<feature type="compositionally biased region" description="Polar residues" evidence="1">
    <location>
        <begin position="63"/>
        <end position="75"/>
    </location>
</feature>
<dbReference type="RefSeq" id="WP_341568244.1">
    <property type="nucleotide sequence ID" value="NZ_JBAKAR010000181.1"/>
</dbReference>
<dbReference type="Proteomes" id="UP001379949">
    <property type="component" value="Unassembled WGS sequence"/>
</dbReference>